<accession>A0A7J7M9F8</accession>
<dbReference type="Proteomes" id="UP000541444">
    <property type="component" value="Unassembled WGS sequence"/>
</dbReference>
<feature type="region of interest" description="Disordered" evidence="1">
    <location>
        <begin position="75"/>
        <end position="98"/>
    </location>
</feature>
<name>A0A7J7M9F8_9MAGN</name>
<reference evidence="2 3" key="1">
    <citation type="journal article" date="2020" name="IScience">
        <title>Genome Sequencing of the Endangered Kingdonia uniflora (Circaeasteraceae, Ranunculales) Reveals Potential Mechanisms of Evolutionary Specialization.</title>
        <authorList>
            <person name="Sun Y."/>
            <person name="Deng T."/>
            <person name="Zhang A."/>
            <person name="Moore M.J."/>
            <person name="Landis J.B."/>
            <person name="Lin N."/>
            <person name="Zhang H."/>
            <person name="Zhang X."/>
            <person name="Huang J."/>
            <person name="Zhang X."/>
            <person name="Sun H."/>
            <person name="Wang H."/>
        </authorList>
    </citation>
    <scope>NUCLEOTIDE SEQUENCE [LARGE SCALE GENOMIC DNA]</scope>
    <source>
        <strain evidence="2">TB1705</strain>
        <tissue evidence="2">Leaf</tissue>
    </source>
</reference>
<dbReference type="OrthoDB" id="778454at2759"/>
<gene>
    <name evidence="2" type="ORF">GIB67_016325</name>
</gene>
<dbReference type="EMBL" id="JACGCM010001690">
    <property type="protein sequence ID" value="KAF6151513.1"/>
    <property type="molecule type" value="Genomic_DNA"/>
</dbReference>
<evidence type="ECO:0000313" key="2">
    <source>
        <dbReference type="EMBL" id="KAF6151513.1"/>
    </source>
</evidence>
<evidence type="ECO:0000256" key="1">
    <source>
        <dbReference type="SAM" id="MobiDB-lite"/>
    </source>
</evidence>
<comment type="caution">
    <text evidence="2">The sequence shown here is derived from an EMBL/GenBank/DDBJ whole genome shotgun (WGS) entry which is preliminary data.</text>
</comment>
<proteinExistence type="predicted"/>
<dbReference type="AlphaFoldDB" id="A0A7J7M9F8"/>
<sequence>MVVAKVAAPELASIPGVYNLCNDPTHYAHTYLQIPELINHNLDHVNAILDNERRQHQNNFGRFPRQNDLAFSWRNQPQGQSSYNPPPYQQNQTYPTQQAHPVSLESTLQQFITEIRGVTQQNSRELSEIRAFTQKLDTLIEQIAIQLSEREKGKFPSQPITNPRATIEVHT</sequence>
<evidence type="ECO:0000313" key="3">
    <source>
        <dbReference type="Proteomes" id="UP000541444"/>
    </source>
</evidence>
<protein>
    <submittedName>
        <fullName evidence="2">Uncharacterized protein</fullName>
    </submittedName>
</protein>
<organism evidence="2 3">
    <name type="scientific">Kingdonia uniflora</name>
    <dbReference type="NCBI Taxonomy" id="39325"/>
    <lineage>
        <taxon>Eukaryota</taxon>
        <taxon>Viridiplantae</taxon>
        <taxon>Streptophyta</taxon>
        <taxon>Embryophyta</taxon>
        <taxon>Tracheophyta</taxon>
        <taxon>Spermatophyta</taxon>
        <taxon>Magnoliopsida</taxon>
        <taxon>Ranunculales</taxon>
        <taxon>Circaeasteraceae</taxon>
        <taxon>Kingdonia</taxon>
    </lineage>
</organism>
<keyword evidence="3" id="KW-1185">Reference proteome</keyword>